<dbReference type="Pfam" id="PF01494">
    <property type="entry name" value="FAD_binding_3"/>
    <property type="match status" value="2"/>
</dbReference>
<accession>A0A0B4G3I0</accession>
<dbReference type="PANTHER" id="PTHR46720:SF3">
    <property type="entry name" value="FAD-BINDING DOMAIN-CONTAINING PROTEIN-RELATED"/>
    <property type="match status" value="1"/>
</dbReference>
<evidence type="ECO:0000256" key="6">
    <source>
        <dbReference type="ARBA" id="ARBA00023033"/>
    </source>
</evidence>
<evidence type="ECO:0000256" key="7">
    <source>
        <dbReference type="SAM" id="Phobius"/>
    </source>
</evidence>
<organism evidence="9 10">
    <name type="scientific">Metarhizium guizhouense (strain ARSEF 977)</name>
    <dbReference type="NCBI Taxonomy" id="1276136"/>
    <lineage>
        <taxon>Eukaryota</taxon>
        <taxon>Fungi</taxon>
        <taxon>Dikarya</taxon>
        <taxon>Ascomycota</taxon>
        <taxon>Pezizomycotina</taxon>
        <taxon>Sordariomycetes</taxon>
        <taxon>Hypocreomycetidae</taxon>
        <taxon>Hypocreales</taxon>
        <taxon>Clavicipitaceae</taxon>
        <taxon>Metarhizium</taxon>
    </lineage>
</organism>
<evidence type="ECO:0000256" key="3">
    <source>
        <dbReference type="ARBA" id="ARBA00022630"/>
    </source>
</evidence>
<dbReference type="InterPro" id="IPR002938">
    <property type="entry name" value="FAD-bd"/>
</dbReference>
<dbReference type="PRINTS" id="PR00420">
    <property type="entry name" value="RNGMNOXGNASE"/>
</dbReference>
<keyword evidence="7" id="KW-0812">Transmembrane</keyword>
<dbReference type="PANTHER" id="PTHR46720">
    <property type="entry name" value="HYDROXYLASE, PUTATIVE (AFU_ORTHOLOGUE AFUA_3G01460)-RELATED"/>
    <property type="match status" value="1"/>
</dbReference>
<dbReference type="InterPro" id="IPR051104">
    <property type="entry name" value="FAD_monoxygenase"/>
</dbReference>
<dbReference type="Proteomes" id="UP000031192">
    <property type="component" value="Unassembled WGS sequence"/>
</dbReference>
<sequence>MSNSSSRNKLFPVPITLYSFLLDDRTGSSMDAKTQTEQRRLHIAIVGGGIVGLITAMGLLKRNISVKMYEQSRSFREIGAGVAFTANALQCMARLDQSIVDAVNAVATPNGEIADKPNDHLRWHDGFHWDPSDIQGTDDKLLFTLYSGYKGFQGCHRAHLLDELVKHIPSDVVDFGKRFVDCEDGGDDGQPMLVRFHDGSTAHADAVIGCDGIKSKVRQLVLGVDNPASYPHFSHKVAYRALVPMDKVERVLGTFKARNQHMHVGPGAHLPHFPVAGGTLLNVVAFADGLEDWPLGDTHGVGNMTAPATREQVADVFRGWGPTVTSIVALLPDNLDRWGIFDTYDHPAPTYVKGRVCLAGDAAHASAPHHGAGAGIGVEDALALCMLLEKVQGSVDRVDKCAAVERALRIYDRVRRPRSQWLVQSSREVCDIYEWKHPGTLTSWNKCLAEITKRSHKLWYFDIDGMMAELESGWADNAAPQNGLEV</sequence>
<keyword evidence="7" id="KW-1133">Transmembrane helix</keyword>
<evidence type="ECO:0000313" key="9">
    <source>
        <dbReference type="EMBL" id="KID81115.1"/>
    </source>
</evidence>
<keyword evidence="7" id="KW-0472">Membrane</keyword>
<dbReference type="InterPro" id="IPR036188">
    <property type="entry name" value="FAD/NAD-bd_sf"/>
</dbReference>
<evidence type="ECO:0000313" key="10">
    <source>
        <dbReference type="Proteomes" id="UP000031192"/>
    </source>
</evidence>
<dbReference type="Gene3D" id="3.50.50.60">
    <property type="entry name" value="FAD/NAD(P)-binding domain"/>
    <property type="match status" value="1"/>
</dbReference>
<comment type="similarity">
    <text evidence="2">Belongs to the paxM FAD-dependent monooxygenase family.</text>
</comment>
<evidence type="ECO:0000256" key="2">
    <source>
        <dbReference type="ARBA" id="ARBA00007992"/>
    </source>
</evidence>
<dbReference type="SUPFAM" id="SSF54373">
    <property type="entry name" value="FAD-linked reductases, C-terminal domain"/>
    <property type="match status" value="1"/>
</dbReference>
<keyword evidence="4" id="KW-0274">FAD</keyword>
<dbReference type="EMBL" id="AZNH01000201">
    <property type="protein sequence ID" value="KID81115.1"/>
    <property type="molecule type" value="Genomic_DNA"/>
</dbReference>
<feature type="domain" description="FAD-binding" evidence="8">
    <location>
        <begin position="334"/>
        <end position="424"/>
    </location>
</feature>
<keyword evidence="5" id="KW-0560">Oxidoreductase</keyword>
<comment type="cofactor">
    <cofactor evidence="1">
        <name>FAD</name>
        <dbReference type="ChEBI" id="CHEBI:57692"/>
    </cofactor>
</comment>
<evidence type="ECO:0000256" key="5">
    <source>
        <dbReference type="ARBA" id="ARBA00023002"/>
    </source>
</evidence>
<comment type="caution">
    <text evidence="9">The sequence shown here is derived from an EMBL/GenBank/DDBJ whole genome shotgun (WGS) entry which is preliminary data.</text>
</comment>
<dbReference type="FunFam" id="3.50.50.60:FF:000153">
    <property type="entry name" value="Salicylate hydroxylase, putative"/>
    <property type="match status" value="1"/>
</dbReference>
<dbReference type="GO" id="GO:0004497">
    <property type="term" value="F:monooxygenase activity"/>
    <property type="evidence" value="ECO:0007669"/>
    <property type="project" value="UniProtKB-KW"/>
</dbReference>
<proteinExistence type="inferred from homology"/>
<evidence type="ECO:0000256" key="4">
    <source>
        <dbReference type="ARBA" id="ARBA00022827"/>
    </source>
</evidence>
<dbReference type="HOGENOM" id="CLU_009665_6_3_1"/>
<keyword evidence="10" id="KW-1185">Reference proteome</keyword>
<dbReference type="SUPFAM" id="SSF51905">
    <property type="entry name" value="FAD/NAD(P)-binding domain"/>
    <property type="match status" value="1"/>
</dbReference>
<evidence type="ECO:0000256" key="1">
    <source>
        <dbReference type="ARBA" id="ARBA00001974"/>
    </source>
</evidence>
<gene>
    <name evidence="9" type="ORF">MGU_11497</name>
</gene>
<evidence type="ECO:0000259" key="8">
    <source>
        <dbReference type="Pfam" id="PF01494"/>
    </source>
</evidence>
<feature type="transmembrane region" description="Helical" evidence="7">
    <location>
        <begin position="41"/>
        <end position="60"/>
    </location>
</feature>
<name>A0A0B4G3I0_METGA</name>
<feature type="domain" description="FAD-binding" evidence="8">
    <location>
        <begin position="42"/>
        <end position="221"/>
    </location>
</feature>
<keyword evidence="3" id="KW-0285">Flavoprotein</keyword>
<dbReference type="GO" id="GO:0044550">
    <property type="term" value="P:secondary metabolite biosynthetic process"/>
    <property type="evidence" value="ECO:0007669"/>
    <property type="project" value="TreeGrafter"/>
</dbReference>
<dbReference type="AlphaFoldDB" id="A0A0B4G3I0"/>
<keyword evidence="6" id="KW-0503">Monooxygenase</keyword>
<reference evidence="9 10" key="1">
    <citation type="journal article" date="2014" name="Proc. Natl. Acad. Sci. U.S.A.">
        <title>Trajectory and genomic determinants of fungal-pathogen speciation and host adaptation.</title>
        <authorList>
            <person name="Hu X."/>
            <person name="Xiao G."/>
            <person name="Zheng P."/>
            <person name="Shang Y."/>
            <person name="Su Y."/>
            <person name="Zhang X."/>
            <person name="Liu X."/>
            <person name="Zhan S."/>
            <person name="St Leger R.J."/>
            <person name="Wang C."/>
        </authorList>
    </citation>
    <scope>NUCLEOTIDE SEQUENCE [LARGE SCALE GENOMIC DNA]</scope>
    <source>
        <strain evidence="9 10">ARSEF 977</strain>
    </source>
</reference>
<protein>
    <submittedName>
        <fullName evidence="9">Salicylate 1-monooxygenase SalA</fullName>
    </submittedName>
</protein>
<dbReference type="GO" id="GO:0071949">
    <property type="term" value="F:FAD binding"/>
    <property type="evidence" value="ECO:0007669"/>
    <property type="project" value="InterPro"/>
</dbReference>